<evidence type="ECO:0000256" key="1">
    <source>
        <dbReference type="ARBA" id="ARBA00022763"/>
    </source>
</evidence>
<dbReference type="AlphaFoldDB" id="A0A0K1JH62"/>
<sequence length="533" mass="58563">MTPALAPVVTRPLRVLLVWCPDWSVVAVQRSQGINPDDQLALVDKGVVVACSATAQAEGVTPGLRVRQAQHRCPDMTVLPHDPALELQVFEPIMRAIEETVPGVHLVRAGLAAVRAKGASRFYGGDRAAAMTLLTRLRPYAGPDVRVAVADGLFAAEQAAFTTTAESAFVSIPEGTSAEFLAHLPVTAVEAQTGDKRMTNLLRRMGIRTLGDLTAIPRADVHARLGEGGWRAHQLASGEDAPVLNPRDVPRDLSVRVAFEPASEQVEHIIAECEPHIDDLVARLTSASLVCNEIRLSIHTESGPADQRSWRHPWHFTAAEIADRVRWQLEDVATTSTGDDDPFLSRAVITIEIAPESVDDMAHHAQGLWGERPDEHVVQTLTGLQHQLGYHGVLVSTISGGRLLHERRVLRPWGDALPDAWERRVDQPWPGGLPGPAPATVFAQARPVLVLAADRTPIRIDQRGEVSAPLGWLSSGQASEGHRVTGWAGPWPVRQRWWRAHHRFDRFQVVDDRSQAWLLLTDGTQWWAEARYD</sequence>
<dbReference type="GO" id="GO:0006281">
    <property type="term" value="P:DNA repair"/>
    <property type="evidence" value="ECO:0007669"/>
    <property type="project" value="InterPro"/>
</dbReference>
<dbReference type="STRING" id="571913.VV02_09525"/>
<dbReference type="KEGG" id="lmoi:VV02_09525"/>
<dbReference type="PANTHER" id="PTHR35369">
    <property type="entry name" value="BLR3025 PROTEIN-RELATED"/>
    <property type="match status" value="1"/>
</dbReference>
<dbReference type="InterPro" id="IPR050356">
    <property type="entry name" value="SulA_CellDiv_inhibitor"/>
</dbReference>
<dbReference type="InterPro" id="IPR043502">
    <property type="entry name" value="DNA/RNA_pol_sf"/>
</dbReference>
<dbReference type="PROSITE" id="PS50173">
    <property type="entry name" value="UMUC"/>
    <property type="match status" value="1"/>
</dbReference>
<evidence type="ECO:0000259" key="2">
    <source>
        <dbReference type="PROSITE" id="PS50173"/>
    </source>
</evidence>
<keyword evidence="4" id="KW-1185">Reference proteome</keyword>
<dbReference type="Proteomes" id="UP000066480">
    <property type="component" value="Chromosome"/>
</dbReference>
<reference evidence="3 4" key="1">
    <citation type="submission" date="2015-03" db="EMBL/GenBank/DDBJ databases">
        <title>Luteipulveratus halotolerans sp. nov., a novel actinobacterium (Dermacoccaceae) from Sarawak, Malaysia.</title>
        <authorList>
            <person name="Juboi H."/>
            <person name="Basik A."/>
            <person name="Shamsul S.S."/>
            <person name="Arnold P."/>
            <person name="Schmitt E.K."/>
            <person name="Sanglier J.-J."/>
            <person name="Yeo T."/>
        </authorList>
    </citation>
    <scope>NUCLEOTIDE SEQUENCE [LARGE SCALE GENOMIC DNA]</scope>
    <source>
        <strain evidence="3 4">MN07-A0370</strain>
    </source>
</reference>
<dbReference type="EMBL" id="CP011112">
    <property type="protein sequence ID" value="AKU16041.1"/>
    <property type="molecule type" value="Genomic_DNA"/>
</dbReference>
<gene>
    <name evidence="3" type="ORF">VV02_09525</name>
</gene>
<dbReference type="RefSeq" id="WP_052591186.1">
    <property type="nucleotide sequence ID" value="NZ_CP011112.1"/>
</dbReference>
<keyword evidence="1" id="KW-0227">DNA damage</keyword>
<dbReference type="PANTHER" id="PTHR35369:SF2">
    <property type="entry name" value="BLR3025 PROTEIN"/>
    <property type="match status" value="1"/>
</dbReference>
<protein>
    <recommendedName>
        <fullName evidence="2">UmuC domain-containing protein</fullName>
    </recommendedName>
</protein>
<proteinExistence type="predicted"/>
<name>A0A0K1JH62_9MICO</name>
<evidence type="ECO:0000313" key="4">
    <source>
        <dbReference type="Proteomes" id="UP000066480"/>
    </source>
</evidence>
<accession>A0A0K1JH62</accession>
<evidence type="ECO:0000313" key="3">
    <source>
        <dbReference type="EMBL" id="AKU16041.1"/>
    </source>
</evidence>
<dbReference type="Pfam" id="PF00817">
    <property type="entry name" value="IMS"/>
    <property type="match status" value="1"/>
</dbReference>
<feature type="domain" description="UmuC" evidence="2">
    <location>
        <begin position="44"/>
        <end position="189"/>
    </location>
</feature>
<dbReference type="Gene3D" id="3.40.1170.60">
    <property type="match status" value="1"/>
</dbReference>
<dbReference type="Gene3D" id="1.10.150.20">
    <property type="entry name" value="5' to 3' exonuclease, C-terminal subdomain"/>
    <property type="match status" value="1"/>
</dbReference>
<dbReference type="CDD" id="cd03468">
    <property type="entry name" value="PolY_like"/>
    <property type="match status" value="1"/>
</dbReference>
<organism evidence="3 4">
    <name type="scientific">Luteipulveratus mongoliensis</name>
    <dbReference type="NCBI Taxonomy" id="571913"/>
    <lineage>
        <taxon>Bacteria</taxon>
        <taxon>Bacillati</taxon>
        <taxon>Actinomycetota</taxon>
        <taxon>Actinomycetes</taxon>
        <taxon>Micrococcales</taxon>
        <taxon>Dermacoccaceae</taxon>
        <taxon>Luteipulveratus</taxon>
    </lineage>
</organism>
<dbReference type="SUPFAM" id="SSF56672">
    <property type="entry name" value="DNA/RNA polymerases"/>
    <property type="match status" value="1"/>
</dbReference>
<dbReference type="InterPro" id="IPR001126">
    <property type="entry name" value="UmuC"/>
</dbReference>